<evidence type="ECO:0000313" key="2">
    <source>
        <dbReference type="Proteomes" id="UP000231259"/>
    </source>
</evidence>
<keyword evidence="2" id="KW-1185">Reference proteome</keyword>
<name>A0A2G8R202_9RHOB</name>
<organism evidence="1 2">
    <name type="scientific">Puniceibacterium antarcticum</name>
    <dbReference type="NCBI Taxonomy" id="1206336"/>
    <lineage>
        <taxon>Bacteria</taxon>
        <taxon>Pseudomonadati</taxon>
        <taxon>Pseudomonadota</taxon>
        <taxon>Alphaproteobacteria</taxon>
        <taxon>Rhodobacterales</taxon>
        <taxon>Paracoccaceae</taxon>
        <taxon>Puniceibacterium</taxon>
    </lineage>
</organism>
<evidence type="ECO:0000313" key="1">
    <source>
        <dbReference type="EMBL" id="PIL15451.1"/>
    </source>
</evidence>
<dbReference type="Proteomes" id="UP000231259">
    <property type="component" value="Unassembled WGS sequence"/>
</dbReference>
<comment type="caution">
    <text evidence="1">The sequence shown here is derived from an EMBL/GenBank/DDBJ whole genome shotgun (WGS) entry which is preliminary data.</text>
</comment>
<reference evidence="1 2" key="1">
    <citation type="submission" date="2013-09" db="EMBL/GenBank/DDBJ databases">
        <title>Genome sequencing of Phaeobacter antarcticus sp. nov. SM1211.</title>
        <authorList>
            <person name="Zhang X.-Y."/>
            <person name="Liu C."/>
            <person name="Chen X.-L."/>
            <person name="Xie B.-B."/>
            <person name="Qin Q.-L."/>
            <person name="Rong J.-C."/>
            <person name="Zhang Y.-Z."/>
        </authorList>
    </citation>
    <scope>NUCLEOTIDE SEQUENCE [LARGE SCALE GENOMIC DNA]</scope>
    <source>
        <strain evidence="1 2">SM1211</strain>
    </source>
</reference>
<proteinExistence type="predicted"/>
<sequence>MGFERKRRAGEGQAFAVPERGCPGLTLFLIGF</sequence>
<protein>
    <submittedName>
        <fullName evidence="1">Uncharacterized protein</fullName>
    </submittedName>
</protein>
<dbReference type="AlphaFoldDB" id="A0A2G8R202"/>
<gene>
    <name evidence="1" type="ORF">P775_25990</name>
</gene>
<accession>A0A2G8R202</accession>
<dbReference type="EMBL" id="AWWI01000178">
    <property type="protein sequence ID" value="PIL15451.1"/>
    <property type="molecule type" value="Genomic_DNA"/>
</dbReference>